<dbReference type="CTD" id="20201975"/>
<feature type="domain" description="DUF7044" evidence="3">
    <location>
        <begin position="7"/>
        <end position="59"/>
    </location>
</feature>
<dbReference type="RefSeq" id="XP_009011303.1">
    <property type="nucleotide sequence ID" value="XM_009013055.1"/>
</dbReference>
<name>T1EZH5_HELRO</name>
<dbReference type="KEGG" id="hro:HELRODRAFT_167554"/>
<feature type="compositionally biased region" description="Acidic residues" evidence="1">
    <location>
        <begin position="115"/>
        <end position="135"/>
    </location>
</feature>
<dbReference type="HOGENOM" id="CLU_925233_0_0_1"/>
<accession>T1EZH5</accession>
<dbReference type="AlphaFoldDB" id="T1EZH5"/>
<feature type="compositionally biased region" description="Acidic residues" evidence="1">
    <location>
        <begin position="235"/>
        <end position="248"/>
    </location>
</feature>
<dbReference type="Proteomes" id="UP000015101">
    <property type="component" value="Unassembled WGS sequence"/>
</dbReference>
<dbReference type="Pfam" id="PF23071">
    <property type="entry name" value="DUF7044"/>
    <property type="match status" value="1"/>
</dbReference>
<feature type="region of interest" description="Disordered" evidence="1">
    <location>
        <begin position="114"/>
        <end position="158"/>
    </location>
</feature>
<dbReference type="InterPro" id="IPR055472">
    <property type="entry name" value="DUF7044"/>
</dbReference>
<dbReference type="GeneID" id="20201975"/>
<evidence type="ECO:0000259" key="3">
    <source>
        <dbReference type="Pfam" id="PF23071"/>
    </source>
</evidence>
<keyword evidence="6" id="KW-1185">Reference proteome</keyword>
<evidence type="ECO:0000256" key="1">
    <source>
        <dbReference type="SAM" id="MobiDB-lite"/>
    </source>
</evidence>
<dbReference type="EMBL" id="AMQM01002805">
    <property type="status" value="NOT_ANNOTATED_CDS"/>
    <property type="molecule type" value="Genomic_DNA"/>
</dbReference>
<reference evidence="4 6" key="2">
    <citation type="journal article" date="2013" name="Nature">
        <title>Insights into bilaterian evolution from three spiralian genomes.</title>
        <authorList>
            <person name="Simakov O."/>
            <person name="Marletaz F."/>
            <person name="Cho S.J."/>
            <person name="Edsinger-Gonzales E."/>
            <person name="Havlak P."/>
            <person name="Hellsten U."/>
            <person name="Kuo D.H."/>
            <person name="Larsson T."/>
            <person name="Lv J."/>
            <person name="Arendt D."/>
            <person name="Savage R."/>
            <person name="Osoegawa K."/>
            <person name="de Jong P."/>
            <person name="Grimwood J."/>
            <person name="Chapman J.A."/>
            <person name="Shapiro H."/>
            <person name="Aerts A."/>
            <person name="Otillar R.P."/>
            <person name="Terry A.Y."/>
            <person name="Boore J.L."/>
            <person name="Grigoriev I.V."/>
            <person name="Lindberg D.R."/>
            <person name="Seaver E.C."/>
            <person name="Weisblat D.A."/>
            <person name="Putnam N.H."/>
            <person name="Rokhsar D.S."/>
        </authorList>
    </citation>
    <scope>NUCLEOTIDE SEQUENCE</scope>
</reference>
<dbReference type="EMBL" id="KB095858">
    <property type="protein sequence ID" value="ESO11034.1"/>
    <property type="molecule type" value="Genomic_DNA"/>
</dbReference>
<dbReference type="PANTHER" id="PTHR22255">
    <property type="entry name" value="LP06548P"/>
    <property type="match status" value="1"/>
</dbReference>
<feature type="compositionally biased region" description="Low complexity" evidence="1">
    <location>
        <begin position="203"/>
        <end position="232"/>
    </location>
</feature>
<evidence type="ECO:0000313" key="6">
    <source>
        <dbReference type="Proteomes" id="UP000015101"/>
    </source>
</evidence>
<evidence type="ECO:0000313" key="4">
    <source>
        <dbReference type="EMBL" id="ESO11034.1"/>
    </source>
</evidence>
<evidence type="ECO:0000259" key="2">
    <source>
        <dbReference type="Pfam" id="PF23069"/>
    </source>
</evidence>
<protein>
    <submittedName>
        <fullName evidence="4 5">Uncharacterized protein</fullName>
    </submittedName>
</protein>
<reference evidence="5" key="3">
    <citation type="submission" date="2015-06" db="UniProtKB">
        <authorList>
            <consortium name="EnsemblMetazoa"/>
        </authorList>
    </citation>
    <scope>IDENTIFICATION</scope>
</reference>
<sequence length="301" mass="33806">MYQLESKWYFCRAVVEAVVLVWSENCFLCIDIIARHTNVLQYKESHCTHRQSLAATCNSIRTDAILKTLVRASLSSSSTVTSSSTSSSSSSSSSSSPFQVNAVPIQCPFNKETKMEDDDEDEDEGDDDDNNDDVDFNGNRYKKDADDDDDDGESEGVKEIKKKDAKILYRSINQNNKNNKIIHNNNIIYKNGHNSNKNKSKSSHNNNSNNNNNNNNNNNDDYDNYNNASYYKGGEDDDEDDDDDDDDDRGYSGDYQFVYSNHSGGFCRTPPSTAHPCSAGSKYRFRFKKCPGTVYTSDAGL</sequence>
<feature type="compositionally biased region" description="Low complexity" evidence="1">
    <location>
        <begin position="78"/>
        <end position="96"/>
    </location>
</feature>
<dbReference type="InParanoid" id="T1EZH5"/>
<dbReference type="InterPro" id="IPR055470">
    <property type="entry name" value="DUF7042"/>
</dbReference>
<dbReference type="PANTHER" id="PTHR22255:SF9">
    <property type="entry name" value="LP06548P"/>
    <property type="match status" value="1"/>
</dbReference>
<gene>
    <name evidence="5" type="primary">20201975</name>
    <name evidence="4" type="ORF">HELRODRAFT_167554</name>
</gene>
<feature type="region of interest" description="Disordered" evidence="1">
    <location>
        <begin position="189"/>
        <end position="255"/>
    </location>
</feature>
<reference evidence="6" key="1">
    <citation type="submission" date="2012-12" db="EMBL/GenBank/DDBJ databases">
        <authorList>
            <person name="Hellsten U."/>
            <person name="Grimwood J."/>
            <person name="Chapman J.A."/>
            <person name="Shapiro H."/>
            <person name="Aerts A."/>
            <person name="Otillar R.P."/>
            <person name="Terry A.Y."/>
            <person name="Boore J.L."/>
            <person name="Simakov O."/>
            <person name="Marletaz F."/>
            <person name="Cho S.-J."/>
            <person name="Edsinger-Gonzales E."/>
            <person name="Havlak P."/>
            <person name="Kuo D.-H."/>
            <person name="Larsson T."/>
            <person name="Lv J."/>
            <person name="Arendt D."/>
            <person name="Savage R."/>
            <person name="Osoegawa K."/>
            <person name="de Jong P."/>
            <person name="Lindberg D.R."/>
            <person name="Seaver E.C."/>
            <person name="Weisblat D.A."/>
            <person name="Putnam N.H."/>
            <person name="Grigoriev I.V."/>
            <person name="Rokhsar D.S."/>
        </authorList>
    </citation>
    <scope>NUCLEOTIDE SEQUENCE</scope>
</reference>
<dbReference type="OrthoDB" id="9979716at2759"/>
<dbReference type="Pfam" id="PF23069">
    <property type="entry name" value="DUF7042"/>
    <property type="match status" value="1"/>
</dbReference>
<proteinExistence type="predicted"/>
<evidence type="ECO:0000313" key="5">
    <source>
        <dbReference type="EnsemblMetazoa" id="HelroP167554"/>
    </source>
</evidence>
<dbReference type="EnsemblMetazoa" id="HelroT167554">
    <property type="protein sequence ID" value="HelroP167554"/>
    <property type="gene ID" value="HelroG167554"/>
</dbReference>
<feature type="region of interest" description="Disordered" evidence="1">
    <location>
        <begin position="78"/>
        <end position="100"/>
    </location>
</feature>
<organism evidence="5 6">
    <name type="scientific">Helobdella robusta</name>
    <name type="common">Californian leech</name>
    <dbReference type="NCBI Taxonomy" id="6412"/>
    <lineage>
        <taxon>Eukaryota</taxon>
        <taxon>Metazoa</taxon>
        <taxon>Spiralia</taxon>
        <taxon>Lophotrochozoa</taxon>
        <taxon>Annelida</taxon>
        <taxon>Clitellata</taxon>
        <taxon>Hirudinea</taxon>
        <taxon>Rhynchobdellida</taxon>
        <taxon>Glossiphoniidae</taxon>
        <taxon>Helobdella</taxon>
    </lineage>
</organism>
<feature type="domain" description="DUF7042" evidence="2">
    <location>
        <begin position="252"/>
        <end position="294"/>
    </location>
</feature>